<gene>
    <name evidence="1" type="ORF">CKO21_19010</name>
</gene>
<dbReference type="AlphaFoldDB" id="A0A934V1E0"/>
<reference evidence="1" key="1">
    <citation type="submission" date="2017-08" db="EMBL/GenBank/DDBJ databases">
        <authorList>
            <person name="Imhoff J.F."/>
            <person name="Rahn T."/>
            <person name="Kuenzel S."/>
            <person name="Neulinger S.C."/>
        </authorList>
    </citation>
    <scope>NUCLEOTIDE SEQUENCE</scope>
    <source>
        <strain evidence="1">DSM 9154</strain>
    </source>
</reference>
<protein>
    <recommendedName>
        <fullName evidence="3">Glycosyltransferase</fullName>
    </recommendedName>
</protein>
<dbReference type="EMBL" id="NRRE01000035">
    <property type="protein sequence ID" value="MBK1699342.1"/>
    <property type="molecule type" value="Genomic_DNA"/>
</dbReference>
<accession>A0A934V1E0</accession>
<dbReference type="Gene3D" id="3.40.50.2000">
    <property type="entry name" value="Glycogen Phosphorylase B"/>
    <property type="match status" value="2"/>
</dbReference>
<name>A0A934V1E0_9PROT</name>
<dbReference type="GO" id="GO:0016757">
    <property type="term" value="F:glycosyltransferase activity"/>
    <property type="evidence" value="ECO:0007669"/>
    <property type="project" value="TreeGrafter"/>
</dbReference>
<keyword evidence="2" id="KW-1185">Reference proteome</keyword>
<dbReference type="CDD" id="cd03801">
    <property type="entry name" value="GT4_PimA-like"/>
    <property type="match status" value="1"/>
</dbReference>
<dbReference type="InterPro" id="IPR050194">
    <property type="entry name" value="Glycosyltransferase_grp1"/>
</dbReference>
<evidence type="ECO:0008006" key="3">
    <source>
        <dbReference type="Google" id="ProtNLM"/>
    </source>
</evidence>
<dbReference type="PANTHER" id="PTHR45947:SF3">
    <property type="entry name" value="SULFOQUINOVOSYL TRANSFERASE SQD2"/>
    <property type="match status" value="1"/>
</dbReference>
<evidence type="ECO:0000313" key="2">
    <source>
        <dbReference type="Proteomes" id="UP000778970"/>
    </source>
</evidence>
<sequence length="595" mass="62154">MAATQGQLGGTACGRSVRLGRAGSGWSADVGGRATDACPSHPRVHCASPSARHPRFRELRLSGLHHRPGTGANRYLQLFQPASRTAHPAGAACALARQAGRLAGHAVQSERLRTLLRPDPRVAGRRLDEPGLVGGGRDVGCSGRVARTGAPLAVAATDGDLWLAGLRRRVAGHDPAVPRRRALVAGALWHVDGVPGGGVLGACGLVPPAGRRAGASVRTAGEGGLVTARRLAFVWAQLAPYHLDRLDALACVGFKVTGVAVAQTSHRYPWRPGQEGSGWDRHTLVPGMPLEAVSERMRTRELLATLRAVRPDLLFLCNWPRPHVLAAALWARRAGIPSVVMCDSTADDRPQRRWRTRIKRALLASYCGGLAAADRSAAYLAALGVPASAIATGYDRLSVARLRTLAAAPTEDAPEPGFVVIARLAPEKNVAGALSAYAHYRVLCQAAGRVPAALTILGDGPLRAELETSAAGLPGVRFAGFVASDAVARTLARAQALLLPSWREPWGLVVNEAVALGVPVLASTRVGAAETLVRDGVSGHLLAPDDPAGWAQAMARLTAAPEYRARLAAGSAALAPRADVGGFVDGVGWLAERLT</sequence>
<dbReference type="PANTHER" id="PTHR45947">
    <property type="entry name" value="SULFOQUINOVOSYL TRANSFERASE SQD2"/>
    <property type="match status" value="1"/>
</dbReference>
<dbReference type="Proteomes" id="UP000778970">
    <property type="component" value="Unassembled WGS sequence"/>
</dbReference>
<reference evidence="1" key="2">
    <citation type="journal article" date="2020" name="Microorganisms">
        <title>Osmotic Adaptation and Compatible Solute Biosynthesis of Phototrophic Bacteria as Revealed from Genome Analyses.</title>
        <authorList>
            <person name="Imhoff J.F."/>
            <person name="Rahn T."/>
            <person name="Kunzel S."/>
            <person name="Keller A."/>
            <person name="Neulinger S.C."/>
        </authorList>
    </citation>
    <scope>NUCLEOTIDE SEQUENCE</scope>
    <source>
        <strain evidence="1">DSM 9154</strain>
    </source>
</reference>
<dbReference type="SUPFAM" id="SSF53756">
    <property type="entry name" value="UDP-Glycosyltransferase/glycogen phosphorylase"/>
    <property type="match status" value="1"/>
</dbReference>
<dbReference type="Pfam" id="PF13692">
    <property type="entry name" value="Glyco_trans_1_4"/>
    <property type="match status" value="1"/>
</dbReference>
<proteinExistence type="predicted"/>
<organism evidence="1 2">
    <name type="scientific">Rhodovibrio salinarum</name>
    <dbReference type="NCBI Taxonomy" id="1087"/>
    <lineage>
        <taxon>Bacteria</taxon>
        <taxon>Pseudomonadati</taxon>
        <taxon>Pseudomonadota</taxon>
        <taxon>Alphaproteobacteria</taxon>
        <taxon>Rhodospirillales</taxon>
        <taxon>Rhodovibrionaceae</taxon>
        <taxon>Rhodovibrio</taxon>
    </lineage>
</organism>
<comment type="caution">
    <text evidence="1">The sequence shown here is derived from an EMBL/GenBank/DDBJ whole genome shotgun (WGS) entry which is preliminary data.</text>
</comment>
<evidence type="ECO:0000313" key="1">
    <source>
        <dbReference type="EMBL" id="MBK1699342.1"/>
    </source>
</evidence>